<accession>A0ABY6B910</accession>
<keyword evidence="4" id="KW-1185">Reference proteome</keyword>
<dbReference type="SMART" id="SM00065">
    <property type="entry name" value="GAF"/>
    <property type="match status" value="1"/>
</dbReference>
<reference evidence="3" key="1">
    <citation type="submission" date="2022-10" db="EMBL/GenBank/DDBJ databases">
        <title>Characterization and whole genome sequencing of a new Roseateles species, isolated from fresh water.</title>
        <authorList>
            <person name="Guliayeva D.Y."/>
            <person name="Akhremchuk A.E."/>
            <person name="Sikolenko M.A."/>
            <person name="Valentovich L.N."/>
            <person name="Sidarenka A.V."/>
        </authorList>
    </citation>
    <scope>NUCLEOTIDE SEQUENCE</scope>
    <source>
        <strain evidence="3">BIM B-1768</strain>
    </source>
</reference>
<dbReference type="PANTHER" id="PTHR43102">
    <property type="entry name" value="SLR1143 PROTEIN"/>
    <property type="match status" value="1"/>
</dbReference>
<feature type="region of interest" description="Disordered" evidence="1">
    <location>
        <begin position="158"/>
        <end position="181"/>
    </location>
</feature>
<dbReference type="InterPro" id="IPR003018">
    <property type="entry name" value="GAF"/>
</dbReference>
<dbReference type="Proteomes" id="UP001064933">
    <property type="component" value="Chromosome"/>
</dbReference>
<evidence type="ECO:0000256" key="1">
    <source>
        <dbReference type="SAM" id="MobiDB-lite"/>
    </source>
</evidence>
<dbReference type="Gene3D" id="3.30.450.40">
    <property type="match status" value="1"/>
</dbReference>
<evidence type="ECO:0000313" key="3">
    <source>
        <dbReference type="EMBL" id="UXH80060.1"/>
    </source>
</evidence>
<evidence type="ECO:0000313" key="4">
    <source>
        <dbReference type="Proteomes" id="UP001064933"/>
    </source>
</evidence>
<protein>
    <submittedName>
        <fullName evidence="3">GAF domain-containing protein</fullName>
    </submittedName>
</protein>
<proteinExistence type="predicted"/>
<organism evidence="3 4">
    <name type="scientific">Roseateles amylovorans</name>
    <dbReference type="NCBI Taxonomy" id="2978473"/>
    <lineage>
        <taxon>Bacteria</taxon>
        <taxon>Pseudomonadati</taxon>
        <taxon>Pseudomonadota</taxon>
        <taxon>Betaproteobacteria</taxon>
        <taxon>Burkholderiales</taxon>
        <taxon>Sphaerotilaceae</taxon>
        <taxon>Roseateles</taxon>
    </lineage>
</organism>
<dbReference type="EMBL" id="CP104562">
    <property type="protein sequence ID" value="UXH80060.1"/>
    <property type="molecule type" value="Genomic_DNA"/>
</dbReference>
<dbReference type="RefSeq" id="WP_261759878.1">
    <property type="nucleotide sequence ID" value="NZ_CP104562.2"/>
</dbReference>
<sequence length="181" mass="20037">MICAPHPRDELVRLRVLESSGLLATDRDPFLDSLVVAVARSFELPMAAVSLIERDQQFFKASVGLPTRTTPRDCSFCAHVLWWPAPFVVPDATLDDRFANNPLVTGEPHIRFYAGVPISLQGVCLGTLCVMGHSPKSGLDDAEMRLLQGAAMAVEERLNQMTSPQPRERAERLDRAARRTV</sequence>
<feature type="domain" description="GAF" evidence="2">
    <location>
        <begin position="26"/>
        <end position="168"/>
    </location>
</feature>
<dbReference type="PANTHER" id="PTHR43102:SF2">
    <property type="entry name" value="GAF DOMAIN-CONTAINING PROTEIN"/>
    <property type="match status" value="1"/>
</dbReference>
<gene>
    <name evidence="3" type="ORF">N4261_09335</name>
</gene>
<name>A0ABY6B910_9BURK</name>
<dbReference type="SUPFAM" id="SSF55781">
    <property type="entry name" value="GAF domain-like"/>
    <property type="match status" value="1"/>
</dbReference>
<feature type="compositionally biased region" description="Basic and acidic residues" evidence="1">
    <location>
        <begin position="166"/>
        <end position="181"/>
    </location>
</feature>
<dbReference type="Pfam" id="PF01590">
    <property type="entry name" value="GAF"/>
    <property type="match status" value="1"/>
</dbReference>
<dbReference type="InterPro" id="IPR029016">
    <property type="entry name" value="GAF-like_dom_sf"/>
</dbReference>
<evidence type="ECO:0000259" key="2">
    <source>
        <dbReference type="SMART" id="SM00065"/>
    </source>
</evidence>